<dbReference type="GO" id="GO:0140359">
    <property type="term" value="F:ABC-type transporter activity"/>
    <property type="evidence" value="ECO:0007669"/>
    <property type="project" value="InterPro"/>
</dbReference>
<accession>A0A1M6U052</accession>
<reference evidence="2 3" key="1">
    <citation type="submission" date="2016-11" db="EMBL/GenBank/DDBJ databases">
        <authorList>
            <person name="Jaros S."/>
            <person name="Januszkiewicz K."/>
            <person name="Wedrychowicz H."/>
        </authorList>
    </citation>
    <scope>NUCLEOTIDE SEQUENCE [LARGE SCALE GENOMIC DNA]</scope>
    <source>
        <strain evidence="2 3">DSM 15480</strain>
    </source>
</reference>
<dbReference type="Proteomes" id="UP000184301">
    <property type="component" value="Unassembled WGS sequence"/>
</dbReference>
<keyword evidence="1" id="KW-1133">Transmembrane helix</keyword>
<organism evidence="2 3">
    <name type="scientific">Hespellia stercorisuis DSM 15480</name>
    <dbReference type="NCBI Taxonomy" id="1121950"/>
    <lineage>
        <taxon>Bacteria</taxon>
        <taxon>Bacillati</taxon>
        <taxon>Bacillota</taxon>
        <taxon>Clostridia</taxon>
        <taxon>Lachnospirales</taxon>
        <taxon>Lachnospiraceae</taxon>
        <taxon>Hespellia</taxon>
    </lineage>
</organism>
<dbReference type="PANTHER" id="PTHR37305">
    <property type="entry name" value="INTEGRAL MEMBRANE PROTEIN-RELATED"/>
    <property type="match status" value="1"/>
</dbReference>
<feature type="transmembrane region" description="Helical" evidence="1">
    <location>
        <begin position="188"/>
        <end position="206"/>
    </location>
</feature>
<evidence type="ECO:0000313" key="2">
    <source>
        <dbReference type="EMBL" id="SHK62504.1"/>
    </source>
</evidence>
<dbReference type="RefSeq" id="WP_200803586.1">
    <property type="nucleotide sequence ID" value="NZ_FQZY01000065.1"/>
</dbReference>
<sequence>MNLTLYKKEWKANWILLAIFMAVLTMYATMIIAMFDPKMGDSLQEMAASMPEVFAAFGMADVGQTLLEFTTGYLYGILLTAFPAVYIIILSNRLVARYVDNGSMVYLLAAPDKRGKIVGTQMIFLVTSLLLMLVYVSGVILATAHLLFPGEMDIPGFLRVNAGLFGLWIMVGGVCFLSSCVFNESKMAVGISSAFVVYSLLVQMISQVGEKFEGLKYATPMTLYAVDGLIAKDGQAWLTCAIMYGVGILCFAAGIAVFRKKNLPI</sequence>
<dbReference type="PANTHER" id="PTHR37305:SF2">
    <property type="entry name" value="BACITRACIN TRANSPORT PERMEASE PROTEIN BCRB"/>
    <property type="match status" value="1"/>
</dbReference>
<keyword evidence="3" id="KW-1185">Reference proteome</keyword>
<keyword evidence="1" id="KW-0812">Transmembrane</keyword>
<dbReference type="GO" id="GO:0005886">
    <property type="term" value="C:plasma membrane"/>
    <property type="evidence" value="ECO:0007669"/>
    <property type="project" value="UniProtKB-SubCell"/>
</dbReference>
<gene>
    <name evidence="2" type="ORF">SAMN02745243_03365</name>
</gene>
<dbReference type="Pfam" id="PF12679">
    <property type="entry name" value="ABC2_membrane_2"/>
    <property type="match status" value="1"/>
</dbReference>
<name>A0A1M6U052_9FIRM</name>
<protein>
    <submittedName>
        <fullName evidence="2">ABC-2 type transport system permease protein</fullName>
    </submittedName>
</protein>
<feature type="transmembrane region" description="Helical" evidence="1">
    <location>
        <begin position="236"/>
        <end position="258"/>
    </location>
</feature>
<dbReference type="EMBL" id="FQZY01000065">
    <property type="protein sequence ID" value="SHK62504.1"/>
    <property type="molecule type" value="Genomic_DNA"/>
</dbReference>
<feature type="transmembrane region" description="Helical" evidence="1">
    <location>
        <begin position="160"/>
        <end position="181"/>
    </location>
</feature>
<keyword evidence="1" id="KW-0472">Membrane</keyword>
<proteinExistence type="predicted"/>
<dbReference type="AlphaFoldDB" id="A0A1M6U052"/>
<evidence type="ECO:0000313" key="3">
    <source>
        <dbReference type="Proteomes" id="UP000184301"/>
    </source>
</evidence>
<evidence type="ECO:0000256" key="1">
    <source>
        <dbReference type="SAM" id="Phobius"/>
    </source>
</evidence>
<feature type="transmembrane region" description="Helical" evidence="1">
    <location>
        <begin position="12"/>
        <end position="35"/>
    </location>
</feature>
<feature type="transmembrane region" description="Helical" evidence="1">
    <location>
        <begin position="123"/>
        <end position="148"/>
    </location>
</feature>
<dbReference type="STRING" id="1121950.SAMN02745243_03365"/>
<feature type="transmembrane region" description="Helical" evidence="1">
    <location>
        <begin position="73"/>
        <end position="95"/>
    </location>
</feature>